<organism evidence="6 7">
    <name type="scientific">Exophiala aquamarina CBS 119918</name>
    <dbReference type="NCBI Taxonomy" id="1182545"/>
    <lineage>
        <taxon>Eukaryota</taxon>
        <taxon>Fungi</taxon>
        <taxon>Dikarya</taxon>
        <taxon>Ascomycota</taxon>
        <taxon>Pezizomycotina</taxon>
        <taxon>Eurotiomycetes</taxon>
        <taxon>Chaetothyriomycetidae</taxon>
        <taxon>Chaetothyriales</taxon>
        <taxon>Herpotrichiellaceae</taxon>
        <taxon>Exophiala</taxon>
    </lineage>
</organism>
<dbReference type="AlphaFoldDB" id="A0A072NU24"/>
<dbReference type="Proteomes" id="UP000027920">
    <property type="component" value="Unassembled WGS sequence"/>
</dbReference>
<evidence type="ECO:0000259" key="5">
    <source>
        <dbReference type="SMART" id="SM00906"/>
    </source>
</evidence>
<keyword evidence="3" id="KW-0539">Nucleus</keyword>
<dbReference type="Pfam" id="PF04082">
    <property type="entry name" value="Fungal_trans"/>
    <property type="match status" value="1"/>
</dbReference>
<dbReference type="GO" id="GO:0000981">
    <property type="term" value="F:DNA-binding transcription factor activity, RNA polymerase II-specific"/>
    <property type="evidence" value="ECO:0007669"/>
    <property type="project" value="TreeGrafter"/>
</dbReference>
<name>A0A072NU24_9EURO</name>
<keyword evidence="1" id="KW-0805">Transcription regulation</keyword>
<feature type="non-terminal residue" evidence="6">
    <location>
        <position position="1"/>
    </location>
</feature>
<dbReference type="VEuPathDB" id="FungiDB:A1O9_12755"/>
<evidence type="ECO:0000256" key="4">
    <source>
        <dbReference type="SAM" id="MobiDB-lite"/>
    </source>
</evidence>
<sequence length="448" mass="50729">LIARADACETNNEFLGPASNTAFMKHIRQVIEGHPLEDRASNSQSNRIDTHFSDGSPDYVLPPRQLADSLVDHYWNYVHPLYPFLHKQSFHETYEALWTGQKFPITTCTVMRTDEVTSVCILNLVLALGCQYHHEHGAGKARATAEVFYKRARSFLRLNPTEPSNNTLQLVQGMLLMTQFLMGTGHTHKAWGVVGMAVRTCYQLGLHRAADTGADTFPRPVQREIVRRVYHGALMLERLVCMNLGRPAMVSVSTLDSVSLPIETDDDDDLQSLQAAQSSKSLLSFFNHSARLYEIAQEILVSLYSGGNQTDSDGLDSYFLRDQSVFRLESYLRKWYAGIPSYLRLDPDALNVEGQMLANNSRLPNHRYLQVRIYLFRPIFVFVCTNSGKQCSNKHKKLEDDDPTGGLAFRTASQCSFLCVEAAIRLINVMHDNLTSRQAWGRKPSWLY</sequence>
<dbReference type="GO" id="GO:0000978">
    <property type="term" value="F:RNA polymerase II cis-regulatory region sequence-specific DNA binding"/>
    <property type="evidence" value="ECO:0007669"/>
    <property type="project" value="TreeGrafter"/>
</dbReference>
<feature type="domain" description="Xylanolytic transcriptional activator regulatory" evidence="5">
    <location>
        <begin position="190"/>
        <end position="267"/>
    </location>
</feature>
<dbReference type="GO" id="GO:0005634">
    <property type="term" value="C:nucleus"/>
    <property type="evidence" value="ECO:0007669"/>
    <property type="project" value="TreeGrafter"/>
</dbReference>
<feature type="non-terminal residue" evidence="6">
    <location>
        <position position="448"/>
    </location>
</feature>
<reference evidence="6 7" key="1">
    <citation type="submission" date="2013-03" db="EMBL/GenBank/DDBJ databases">
        <title>The Genome Sequence of Exophiala aquamarina CBS 119918.</title>
        <authorList>
            <consortium name="The Broad Institute Genomics Platform"/>
            <person name="Cuomo C."/>
            <person name="de Hoog S."/>
            <person name="Gorbushina A."/>
            <person name="Walker B."/>
            <person name="Young S.K."/>
            <person name="Zeng Q."/>
            <person name="Gargeya S."/>
            <person name="Fitzgerald M."/>
            <person name="Haas B."/>
            <person name="Abouelleil A."/>
            <person name="Allen A.W."/>
            <person name="Alvarado L."/>
            <person name="Arachchi H.M."/>
            <person name="Berlin A.M."/>
            <person name="Chapman S.B."/>
            <person name="Gainer-Dewar J."/>
            <person name="Goldberg J."/>
            <person name="Griggs A."/>
            <person name="Gujja S."/>
            <person name="Hansen M."/>
            <person name="Howarth C."/>
            <person name="Imamovic A."/>
            <person name="Ireland A."/>
            <person name="Larimer J."/>
            <person name="McCowan C."/>
            <person name="Murphy C."/>
            <person name="Pearson M."/>
            <person name="Poon T.W."/>
            <person name="Priest M."/>
            <person name="Roberts A."/>
            <person name="Saif S."/>
            <person name="Shea T."/>
            <person name="Sisk P."/>
            <person name="Sykes S."/>
            <person name="Wortman J."/>
            <person name="Nusbaum C."/>
            <person name="Birren B."/>
        </authorList>
    </citation>
    <scope>NUCLEOTIDE SEQUENCE [LARGE SCALE GENOMIC DNA]</scope>
    <source>
        <strain evidence="6 7">CBS 119918</strain>
    </source>
</reference>
<dbReference type="GO" id="GO:0008270">
    <property type="term" value="F:zinc ion binding"/>
    <property type="evidence" value="ECO:0007669"/>
    <property type="project" value="InterPro"/>
</dbReference>
<dbReference type="RefSeq" id="XP_013253731.1">
    <property type="nucleotide sequence ID" value="XM_013398277.1"/>
</dbReference>
<comment type="caution">
    <text evidence="6">The sequence shown here is derived from an EMBL/GenBank/DDBJ whole genome shotgun (WGS) entry which is preliminary data.</text>
</comment>
<dbReference type="PANTHER" id="PTHR47424:SF4">
    <property type="entry name" value="ZN(II)2CYS6 TRANSCRIPTION FACTOR (EUROFUNG)"/>
    <property type="match status" value="1"/>
</dbReference>
<gene>
    <name evidence="6" type="ORF">A1O9_12755</name>
</gene>
<feature type="region of interest" description="Disordered" evidence="4">
    <location>
        <begin position="36"/>
        <end position="55"/>
    </location>
</feature>
<evidence type="ECO:0000256" key="1">
    <source>
        <dbReference type="ARBA" id="ARBA00023015"/>
    </source>
</evidence>
<dbReference type="GeneID" id="25287649"/>
<evidence type="ECO:0000256" key="3">
    <source>
        <dbReference type="ARBA" id="ARBA00023242"/>
    </source>
</evidence>
<dbReference type="PANTHER" id="PTHR47424">
    <property type="entry name" value="REGULATORY PROTEIN GAL4"/>
    <property type="match status" value="1"/>
</dbReference>
<dbReference type="HOGENOM" id="CLU_008511_4_0_1"/>
<evidence type="ECO:0000313" key="7">
    <source>
        <dbReference type="Proteomes" id="UP000027920"/>
    </source>
</evidence>
<dbReference type="InterPro" id="IPR007219">
    <property type="entry name" value="XnlR_reg_dom"/>
</dbReference>
<dbReference type="GO" id="GO:0006351">
    <property type="term" value="P:DNA-templated transcription"/>
    <property type="evidence" value="ECO:0007669"/>
    <property type="project" value="InterPro"/>
</dbReference>
<dbReference type="SMART" id="SM00906">
    <property type="entry name" value="Fungal_trans"/>
    <property type="match status" value="1"/>
</dbReference>
<dbReference type="STRING" id="1182545.A0A072NU24"/>
<dbReference type="OrthoDB" id="424974at2759"/>
<accession>A0A072NU24</accession>
<proteinExistence type="predicted"/>
<dbReference type="CDD" id="cd12148">
    <property type="entry name" value="fungal_TF_MHR"/>
    <property type="match status" value="1"/>
</dbReference>
<evidence type="ECO:0000313" key="6">
    <source>
        <dbReference type="EMBL" id="KEF51141.1"/>
    </source>
</evidence>
<dbReference type="InterPro" id="IPR051127">
    <property type="entry name" value="Fungal_SecMet_Regulators"/>
</dbReference>
<keyword evidence="7" id="KW-1185">Reference proteome</keyword>
<evidence type="ECO:0000256" key="2">
    <source>
        <dbReference type="ARBA" id="ARBA00023163"/>
    </source>
</evidence>
<dbReference type="EMBL" id="AMGV01000027">
    <property type="protein sequence ID" value="KEF51141.1"/>
    <property type="molecule type" value="Genomic_DNA"/>
</dbReference>
<protein>
    <recommendedName>
        <fullName evidence="5">Xylanolytic transcriptional activator regulatory domain-containing protein</fullName>
    </recommendedName>
</protein>
<dbReference type="GO" id="GO:0000435">
    <property type="term" value="P:positive regulation of transcription from RNA polymerase II promoter by galactose"/>
    <property type="evidence" value="ECO:0007669"/>
    <property type="project" value="TreeGrafter"/>
</dbReference>
<keyword evidence="2" id="KW-0804">Transcription</keyword>